<evidence type="ECO:0000256" key="4">
    <source>
        <dbReference type="ARBA" id="ARBA00022692"/>
    </source>
</evidence>
<feature type="transmembrane region" description="Helical" evidence="7">
    <location>
        <begin position="262"/>
        <end position="281"/>
    </location>
</feature>
<dbReference type="GO" id="GO:0055085">
    <property type="term" value="P:transmembrane transport"/>
    <property type="evidence" value="ECO:0007669"/>
    <property type="project" value="InterPro"/>
</dbReference>
<dbReference type="Proteomes" id="UP000199144">
    <property type="component" value="Unassembled WGS sequence"/>
</dbReference>
<protein>
    <recommendedName>
        <fullName evidence="10">Permease</fullName>
    </recommendedName>
</protein>
<keyword evidence="3" id="KW-1003">Cell membrane</keyword>
<feature type="transmembrane region" description="Helical" evidence="7">
    <location>
        <begin position="65"/>
        <end position="84"/>
    </location>
</feature>
<keyword evidence="4 7" id="KW-0812">Transmembrane</keyword>
<evidence type="ECO:0000256" key="2">
    <source>
        <dbReference type="ARBA" id="ARBA00022448"/>
    </source>
</evidence>
<feature type="transmembrane region" description="Helical" evidence="7">
    <location>
        <begin position="96"/>
        <end position="118"/>
    </location>
</feature>
<evidence type="ECO:0008006" key="10">
    <source>
        <dbReference type="Google" id="ProtNLM"/>
    </source>
</evidence>
<feature type="transmembrane region" description="Helical" evidence="7">
    <location>
        <begin position="167"/>
        <end position="187"/>
    </location>
</feature>
<feature type="transmembrane region" description="Helical" evidence="7">
    <location>
        <begin position="6"/>
        <end position="23"/>
    </location>
</feature>
<dbReference type="OrthoDB" id="9810457at2"/>
<dbReference type="Pfam" id="PF03547">
    <property type="entry name" value="Mem_trans"/>
    <property type="match status" value="1"/>
</dbReference>
<sequence length="314" mass="33407">MTQILAITFPIYAAIAIGYLIVWRGWFKPADLRVLGKYVMDIALPALIFHAVASRNLSEVIRPDYMLVFLVGGVLTLGLSFAWFSLTAADRPRRAIAVMGSTCPNSGFVGYPTMLLVFPDLAGVILALNMLVENVVLIPLCLMLMELAKDQPGLSPMRLIGKVLWGVLRRPMVIGLLLGLLVSLLQIPLPGPAARLFQMLAASASALSLIVIGGSLVGLPMKGNWKMAVQIALGKLILHPVLVALSAAALMALGWVVLPADLHVAVILSAAMPMFGIYTVLAQEQGLEGAASIAMLMATSGAFVTLSVLLFLLV</sequence>
<evidence type="ECO:0000256" key="6">
    <source>
        <dbReference type="ARBA" id="ARBA00023136"/>
    </source>
</evidence>
<keyword evidence="6 7" id="KW-0472">Membrane</keyword>
<keyword evidence="2" id="KW-0813">Transport</keyword>
<dbReference type="AlphaFoldDB" id="A0A1I4JU19"/>
<evidence type="ECO:0000313" key="8">
    <source>
        <dbReference type="EMBL" id="SFL69606.1"/>
    </source>
</evidence>
<reference evidence="8 9" key="1">
    <citation type="submission" date="2016-10" db="EMBL/GenBank/DDBJ databases">
        <authorList>
            <person name="de Groot N.N."/>
        </authorList>
    </citation>
    <scope>NUCLEOTIDE SEQUENCE [LARGE SCALE GENOMIC DNA]</scope>
    <source>
        <strain evidence="8 9">DSM 15283</strain>
    </source>
</reference>
<evidence type="ECO:0000256" key="5">
    <source>
        <dbReference type="ARBA" id="ARBA00022989"/>
    </source>
</evidence>
<evidence type="ECO:0000256" key="7">
    <source>
        <dbReference type="SAM" id="Phobius"/>
    </source>
</evidence>
<dbReference type="RefSeq" id="WP_093091710.1">
    <property type="nucleotide sequence ID" value="NZ_FOTQ01000001.1"/>
</dbReference>
<feature type="transmembrane region" description="Helical" evidence="7">
    <location>
        <begin position="35"/>
        <end position="53"/>
    </location>
</feature>
<feature type="transmembrane region" description="Helical" evidence="7">
    <location>
        <begin position="231"/>
        <end position="256"/>
    </location>
</feature>
<organism evidence="8 9">
    <name type="scientific">Shimia aestuarii</name>
    <dbReference type="NCBI Taxonomy" id="254406"/>
    <lineage>
        <taxon>Bacteria</taxon>
        <taxon>Pseudomonadati</taxon>
        <taxon>Pseudomonadota</taxon>
        <taxon>Alphaproteobacteria</taxon>
        <taxon>Rhodobacterales</taxon>
        <taxon>Roseobacteraceae</taxon>
    </lineage>
</organism>
<evidence type="ECO:0000256" key="3">
    <source>
        <dbReference type="ARBA" id="ARBA00022475"/>
    </source>
</evidence>
<dbReference type="InterPro" id="IPR004776">
    <property type="entry name" value="Mem_transp_PIN-like"/>
</dbReference>
<keyword evidence="5 7" id="KW-1133">Transmembrane helix</keyword>
<evidence type="ECO:0000313" key="9">
    <source>
        <dbReference type="Proteomes" id="UP000199144"/>
    </source>
</evidence>
<feature type="transmembrane region" description="Helical" evidence="7">
    <location>
        <begin position="293"/>
        <end position="313"/>
    </location>
</feature>
<evidence type="ECO:0000256" key="1">
    <source>
        <dbReference type="ARBA" id="ARBA00004141"/>
    </source>
</evidence>
<keyword evidence="9" id="KW-1185">Reference proteome</keyword>
<name>A0A1I4JU19_9RHOB</name>
<gene>
    <name evidence="8" type="ORF">SAMN04488042_1011158</name>
</gene>
<feature type="transmembrane region" description="Helical" evidence="7">
    <location>
        <begin position="124"/>
        <end position="147"/>
    </location>
</feature>
<dbReference type="GO" id="GO:0016020">
    <property type="term" value="C:membrane"/>
    <property type="evidence" value="ECO:0007669"/>
    <property type="project" value="UniProtKB-SubCell"/>
</dbReference>
<dbReference type="EMBL" id="FOTQ01000001">
    <property type="protein sequence ID" value="SFL69606.1"/>
    <property type="molecule type" value="Genomic_DNA"/>
</dbReference>
<proteinExistence type="predicted"/>
<accession>A0A1I4JU19</accession>
<dbReference type="STRING" id="254406.SAMN04488042_1011158"/>
<comment type="subcellular location">
    <subcellularLocation>
        <location evidence="1">Membrane</location>
        <topology evidence="1">Multi-pass membrane protein</topology>
    </subcellularLocation>
</comment>
<dbReference type="PANTHER" id="PTHR36838:SF3">
    <property type="entry name" value="TRANSPORTER AUXIN EFFLUX CARRIER EC FAMILY"/>
    <property type="match status" value="1"/>
</dbReference>
<dbReference type="PANTHER" id="PTHR36838">
    <property type="entry name" value="AUXIN EFFLUX CARRIER FAMILY PROTEIN"/>
    <property type="match status" value="1"/>
</dbReference>
<feature type="transmembrane region" description="Helical" evidence="7">
    <location>
        <begin position="199"/>
        <end position="219"/>
    </location>
</feature>